<dbReference type="Proteomes" id="UP000228952">
    <property type="component" value="Unassembled WGS sequence"/>
</dbReference>
<dbReference type="CDD" id="cd24049">
    <property type="entry name" value="ASKHA_NBD_PilM"/>
    <property type="match status" value="1"/>
</dbReference>
<dbReference type="NCBIfam" id="TIGR01175">
    <property type="entry name" value="pilM"/>
    <property type="match status" value="1"/>
</dbReference>
<dbReference type="InterPro" id="IPR043129">
    <property type="entry name" value="ATPase_NBD"/>
</dbReference>
<proteinExistence type="predicted"/>
<dbReference type="Pfam" id="PF11104">
    <property type="entry name" value="PilM_2"/>
    <property type="match status" value="1"/>
</dbReference>
<evidence type="ECO:0000313" key="1">
    <source>
        <dbReference type="EMBL" id="PJA12353.1"/>
    </source>
</evidence>
<comment type="caution">
    <text evidence="1">The sequence shown here is derived from an EMBL/GenBank/DDBJ whole genome shotgun (WGS) entry which is preliminary data.</text>
</comment>
<dbReference type="InterPro" id="IPR005883">
    <property type="entry name" value="PilM"/>
</dbReference>
<reference evidence="2" key="1">
    <citation type="submission" date="2017-09" db="EMBL/GenBank/DDBJ databases">
        <title>Depth-based differentiation of microbial function through sediment-hosted aquifers and enrichment of novel symbionts in the deep terrestrial subsurface.</title>
        <authorList>
            <person name="Probst A.J."/>
            <person name="Ladd B."/>
            <person name="Jarett J.K."/>
            <person name="Geller-Mcgrath D.E."/>
            <person name="Sieber C.M.K."/>
            <person name="Emerson J.B."/>
            <person name="Anantharaman K."/>
            <person name="Thomas B.C."/>
            <person name="Malmstrom R."/>
            <person name="Stieglmeier M."/>
            <person name="Klingl A."/>
            <person name="Woyke T."/>
            <person name="Ryan C.M."/>
            <person name="Banfield J.F."/>
        </authorList>
    </citation>
    <scope>NUCLEOTIDE SEQUENCE [LARGE SCALE GENOMIC DNA]</scope>
</reference>
<dbReference type="Gene3D" id="3.30.420.40">
    <property type="match status" value="2"/>
</dbReference>
<name>A0A2M7W0T0_9BACT</name>
<dbReference type="EMBL" id="PFQB01000117">
    <property type="protein sequence ID" value="PJA12353.1"/>
    <property type="molecule type" value="Genomic_DNA"/>
</dbReference>
<evidence type="ECO:0008006" key="3">
    <source>
        <dbReference type="Google" id="ProtNLM"/>
    </source>
</evidence>
<dbReference type="PANTHER" id="PTHR32432">
    <property type="entry name" value="CELL DIVISION PROTEIN FTSA-RELATED"/>
    <property type="match status" value="1"/>
</dbReference>
<accession>A0A2M7W0T0</accession>
<dbReference type="Gene3D" id="3.30.1490.300">
    <property type="match status" value="1"/>
</dbReference>
<gene>
    <name evidence="1" type="ORF">COX64_04620</name>
</gene>
<dbReference type="PANTHER" id="PTHR32432:SF3">
    <property type="entry name" value="ETHANOLAMINE UTILIZATION PROTEIN EUTJ"/>
    <property type="match status" value="1"/>
</dbReference>
<organism evidence="1 2">
    <name type="scientific">Candidatus Dojkabacteria bacterium CG_4_10_14_0_2_um_filter_Dojkabacteria_WS6_41_15</name>
    <dbReference type="NCBI Taxonomy" id="2014249"/>
    <lineage>
        <taxon>Bacteria</taxon>
        <taxon>Candidatus Dojkabacteria</taxon>
    </lineage>
</organism>
<dbReference type="AlphaFoldDB" id="A0A2M7W0T0"/>
<protein>
    <recommendedName>
        <fullName evidence="3">SHS2 domain-containing protein</fullName>
    </recommendedName>
</protein>
<evidence type="ECO:0000313" key="2">
    <source>
        <dbReference type="Proteomes" id="UP000228952"/>
    </source>
</evidence>
<dbReference type="PIRSF" id="PIRSF019169">
    <property type="entry name" value="PilM"/>
    <property type="match status" value="1"/>
</dbReference>
<dbReference type="InterPro" id="IPR050696">
    <property type="entry name" value="FtsA/MreB"/>
</dbReference>
<sequence length="340" mass="37576">MALPLHFAIDFGNHSLKLVNLVQKGKSWELKNIGSIQTPPETLNSYKEEHKTLLVDALKSLVAESKVPYKEVAVALPESSVFSRVLTIPKVSDEEVTDAVYWQLKQYLPYPVEDVQSDFTSLVVEPSGQRKLLAVAAPKKLVELYIEILERAGLVPVAIESETLSILRSIKYAQEARNAVVLDFGSNSTDMAIMKDGELFFSQSIATGSDLLTKALVNEFQLSYAQAEEYKRIYGMRSDAVEGKIRNALKPVLDMVITEVMRGIEFYKTEVGAVPPTLAMLSGEAAMLPALPEYLEAILGYDVQLADPWRPIVVPNNIAEIVRKSSPAFTVAIGLCLKDE</sequence>
<dbReference type="SUPFAM" id="SSF53067">
    <property type="entry name" value="Actin-like ATPase domain"/>
    <property type="match status" value="2"/>
</dbReference>